<dbReference type="Proteomes" id="UP000253551">
    <property type="component" value="Unassembled WGS sequence"/>
</dbReference>
<protein>
    <submittedName>
        <fullName evidence="2">Uncharacterized protein</fullName>
    </submittedName>
</protein>
<feature type="region of interest" description="Disordered" evidence="1">
    <location>
        <begin position="125"/>
        <end position="150"/>
    </location>
</feature>
<dbReference type="EMBL" id="PJQM01005467">
    <property type="protein sequence ID" value="RCH81556.1"/>
    <property type="molecule type" value="Genomic_DNA"/>
</dbReference>
<gene>
    <name evidence="2" type="ORF">CU098_003421</name>
</gene>
<dbReference type="OrthoDB" id="2287113at2759"/>
<accession>A0A367IVA8</accession>
<reference evidence="2 3" key="1">
    <citation type="journal article" date="2018" name="G3 (Bethesda)">
        <title>Phylogenetic and Phylogenomic Definition of Rhizopus Species.</title>
        <authorList>
            <person name="Gryganskyi A.P."/>
            <person name="Golan J."/>
            <person name="Dolatabadi S."/>
            <person name="Mondo S."/>
            <person name="Robb S."/>
            <person name="Idnurm A."/>
            <person name="Muszewska A."/>
            <person name="Steczkiewicz K."/>
            <person name="Masonjones S."/>
            <person name="Liao H.L."/>
            <person name="Gajdeczka M.T."/>
            <person name="Anike F."/>
            <person name="Vuek A."/>
            <person name="Anishchenko I.M."/>
            <person name="Voigt K."/>
            <person name="de Hoog G.S."/>
            <person name="Smith M.E."/>
            <person name="Heitman J."/>
            <person name="Vilgalys R."/>
            <person name="Stajich J.E."/>
        </authorList>
    </citation>
    <scope>NUCLEOTIDE SEQUENCE [LARGE SCALE GENOMIC DNA]</scope>
    <source>
        <strain evidence="2 3">LSU 92-RS-03</strain>
    </source>
</reference>
<evidence type="ECO:0000313" key="3">
    <source>
        <dbReference type="Proteomes" id="UP000253551"/>
    </source>
</evidence>
<keyword evidence="3" id="KW-1185">Reference proteome</keyword>
<proteinExistence type="predicted"/>
<evidence type="ECO:0000256" key="1">
    <source>
        <dbReference type="SAM" id="MobiDB-lite"/>
    </source>
</evidence>
<dbReference type="AlphaFoldDB" id="A0A367IVA8"/>
<organism evidence="2 3">
    <name type="scientific">Rhizopus stolonifer</name>
    <name type="common">Rhizopus nigricans</name>
    <dbReference type="NCBI Taxonomy" id="4846"/>
    <lineage>
        <taxon>Eukaryota</taxon>
        <taxon>Fungi</taxon>
        <taxon>Fungi incertae sedis</taxon>
        <taxon>Mucoromycota</taxon>
        <taxon>Mucoromycotina</taxon>
        <taxon>Mucoromycetes</taxon>
        <taxon>Mucorales</taxon>
        <taxon>Mucorineae</taxon>
        <taxon>Rhizopodaceae</taxon>
        <taxon>Rhizopus</taxon>
    </lineage>
</organism>
<feature type="compositionally biased region" description="Low complexity" evidence="1">
    <location>
        <begin position="138"/>
        <end position="150"/>
    </location>
</feature>
<comment type="caution">
    <text evidence="2">The sequence shown here is derived from an EMBL/GenBank/DDBJ whole genome shotgun (WGS) entry which is preliminary data.</text>
</comment>
<feature type="non-terminal residue" evidence="2">
    <location>
        <position position="1"/>
    </location>
</feature>
<sequence length="240" mass="27299">IRREEAHKNKQDQISEDHQEQTNIMQEYDWTSQDIVEEIEDIDPNCNEHLDGEPMNELELLAAKNAIINSKMAKVVYKEPLNPAVSSNIPMSDSLEETKRILTQKKKRWPFSFIFKKPITDNNSIPRTISPVPPTPTLSPASSSSTASPAPHYQIPQGNWAFFAPMAACWIRFDPVNQQKITFHVHSNNTGILYLLDSHLCHGQIPTLVLPFQGLCYHALDYMVTQIACLRLAYVPNHLP</sequence>
<evidence type="ECO:0000313" key="2">
    <source>
        <dbReference type="EMBL" id="RCH81556.1"/>
    </source>
</evidence>
<feature type="region of interest" description="Disordered" evidence="1">
    <location>
        <begin position="1"/>
        <end position="20"/>
    </location>
</feature>
<name>A0A367IVA8_RHIST</name>